<dbReference type="EMBL" id="PGOL01003645">
    <property type="protein sequence ID" value="PKI40208.1"/>
    <property type="molecule type" value="Genomic_DNA"/>
</dbReference>
<comment type="caution">
    <text evidence="2">The sequence shown here is derived from an EMBL/GenBank/DDBJ whole genome shotgun (WGS) entry which is preliminary data.</text>
</comment>
<evidence type="ECO:0000256" key="1">
    <source>
        <dbReference type="SAM" id="MobiDB-lite"/>
    </source>
</evidence>
<proteinExistence type="predicted"/>
<organism evidence="2 3">
    <name type="scientific">Punica granatum</name>
    <name type="common">Pomegranate</name>
    <dbReference type="NCBI Taxonomy" id="22663"/>
    <lineage>
        <taxon>Eukaryota</taxon>
        <taxon>Viridiplantae</taxon>
        <taxon>Streptophyta</taxon>
        <taxon>Embryophyta</taxon>
        <taxon>Tracheophyta</taxon>
        <taxon>Spermatophyta</taxon>
        <taxon>Magnoliopsida</taxon>
        <taxon>eudicotyledons</taxon>
        <taxon>Gunneridae</taxon>
        <taxon>Pentapetalae</taxon>
        <taxon>rosids</taxon>
        <taxon>malvids</taxon>
        <taxon>Myrtales</taxon>
        <taxon>Lythraceae</taxon>
        <taxon>Punica</taxon>
    </lineage>
</organism>
<dbReference type="AlphaFoldDB" id="A0A2I0I881"/>
<name>A0A2I0I881_PUNGR</name>
<reference evidence="2 3" key="1">
    <citation type="submission" date="2017-11" db="EMBL/GenBank/DDBJ databases">
        <title>De-novo sequencing of pomegranate (Punica granatum L.) genome.</title>
        <authorList>
            <person name="Akparov Z."/>
            <person name="Amiraslanov A."/>
            <person name="Hajiyeva S."/>
            <person name="Abbasov M."/>
            <person name="Kaur K."/>
            <person name="Hamwieh A."/>
            <person name="Solovyev V."/>
            <person name="Salamov A."/>
            <person name="Braich B."/>
            <person name="Kosarev P."/>
            <person name="Mahmoud A."/>
            <person name="Hajiyev E."/>
            <person name="Babayeva S."/>
            <person name="Izzatullayeva V."/>
            <person name="Mammadov A."/>
            <person name="Mammadov A."/>
            <person name="Sharifova S."/>
            <person name="Ojaghi J."/>
            <person name="Eynullazada K."/>
            <person name="Bayramov B."/>
            <person name="Abdulazimova A."/>
            <person name="Shahmuradov I."/>
        </authorList>
    </citation>
    <scope>NUCLEOTIDE SEQUENCE [LARGE SCALE GENOMIC DNA]</scope>
    <source>
        <strain evidence="3">cv. AG2017</strain>
        <tissue evidence="2">Leaf</tissue>
    </source>
</reference>
<feature type="compositionally biased region" description="Polar residues" evidence="1">
    <location>
        <begin position="1"/>
        <end position="18"/>
    </location>
</feature>
<evidence type="ECO:0000313" key="3">
    <source>
        <dbReference type="Proteomes" id="UP000233551"/>
    </source>
</evidence>
<protein>
    <submittedName>
        <fullName evidence="2">Uncharacterized protein</fullName>
    </submittedName>
</protein>
<evidence type="ECO:0000313" key="2">
    <source>
        <dbReference type="EMBL" id="PKI40208.1"/>
    </source>
</evidence>
<accession>A0A2I0I881</accession>
<gene>
    <name evidence="2" type="ORF">CRG98_039401</name>
</gene>
<keyword evidence="3" id="KW-1185">Reference proteome</keyword>
<sequence>MKKSHVLSQGRTLSLSEQPHTEEQRRPYHPRSLATTTAVASLSPDLLHWPQLTRLDLTTSAYPLQSGVAETGLTSNLASSLARSLVYIARDYQAILGLSTDMTWSTAFSGPPDWSPAWCLPQLAGLVDSPLQPWI</sequence>
<dbReference type="Proteomes" id="UP000233551">
    <property type="component" value="Unassembled WGS sequence"/>
</dbReference>
<feature type="region of interest" description="Disordered" evidence="1">
    <location>
        <begin position="1"/>
        <end position="34"/>
    </location>
</feature>